<evidence type="ECO:0000313" key="4">
    <source>
        <dbReference type="Proteomes" id="UP001652395"/>
    </source>
</evidence>
<gene>
    <name evidence="3" type="ORF">OCV69_11680</name>
</gene>
<dbReference type="Proteomes" id="UP001652395">
    <property type="component" value="Unassembled WGS sequence"/>
</dbReference>
<sequence>MMKNMETMKNRKLRLRAACGLLAVLAAAVLTACGSSGTGGQNGTETASESLETSAPESAAETENDAPGPRETPSPEEIASMKSEEAGDFFTIMQKFSAGEIEAVPFEKFSENDGQYGVVSLAEDPESGLKLFGYMAPGNRYEGIYLMDKDSRVNAFPTAVYATDALICPTISWDKETSTLTVTVWSSEAESQDFSFQQKESGLFVSLDE</sequence>
<feature type="compositionally biased region" description="Low complexity" evidence="1">
    <location>
        <begin position="44"/>
        <end position="61"/>
    </location>
</feature>
<dbReference type="RefSeq" id="WP_158359255.1">
    <property type="nucleotide sequence ID" value="NZ_JAOQJF010000024.1"/>
</dbReference>
<feature type="signal peptide" evidence="2">
    <location>
        <begin position="1"/>
        <end position="32"/>
    </location>
</feature>
<evidence type="ECO:0000313" key="3">
    <source>
        <dbReference type="EMBL" id="MCU6800582.1"/>
    </source>
</evidence>
<dbReference type="PROSITE" id="PS51257">
    <property type="entry name" value="PROKAR_LIPOPROTEIN"/>
    <property type="match status" value="1"/>
</dbReference>
<comment type="caution">
    <text evidence="3">The sequence shown here is derived from an EMBL/GenBank/DDBJ whole genome shotgun (WGS) entry which is preliminary data.</text>
</comment>
<evidence type="ECO:0000256" key="1">
    <source>
        <dbReference type="SAM" id="MobiDB-lite"/>
    </source>
</evidence>
<name>A0ABT2V115_9FIRM</name>
<proteinExistence type="predicted"/>
<keyword evidence="4" id="KW-1185">Reference proteome</keyword>
<keyword evidence="2" id="KW-0732">Signal</keyword>
<feature type="chain" id="PRO_5046742303" description="Lipoprotein" evidence="2">
    <location>
        <begin position="33"/>
        <end position="209"/>
    </location>
</feature>
<protein>
    <recommendedName>
        <fullName evidence="5">Lipoprotein</fullName>
    </recommendedName>
</protein>
<organism evidence="3 4">
    <name type="scientific">Alitiscatomonas aceti</name>
    <dbReference type="NCBI Taxonomy" id="2981724"/>
    <lineage>
        <taxon>Bacteria</taxon>
        <taxon>Bacillati</taxon>
        <taxon>Bacillota</taxon>
        <taxon>Clostridia</taxon>
        <taxon>Lachnospirales</taxon>
        <taxon>Lachnospiraceae</taxon>
        <taxon>Alitiscatomonas</taxon>
    </lineage>
</organism>
<evidence type="ECO:0000256" key="2">
    <source>
        <dbReference type="SAM" id="SignalP"/>
    </source>
</evidence>
<feature type="region of interest" description="Disordered" evidence="1">
    <location>
        <begin position="35"/>
        <end position="76"/>
    </location>
</feature>
<accession>A0ABT2V115</accession>
<dbReference type="EMBL" id="JAOQJF010000024">
    <property type="protein sequence ID" value="MCU6800582.1"/>
    <property type="molecule type" value="Genomic_DNA"/>
</dbReference>
<evidence type="ECO:0008006" key="5">
    <source>
        <dbReference type="Google" id="ProtNLM"/>
    </source>
</evidence>
<reference evidence="3 4" key="1">
    <citation type="journal article" date="2021" name="ISME Commun">
        <title>Automated analysis of genomic sequences facilitates high-throughput and comprehensive description of bacteria.</title>
        <authorList>
            <person name="Hitch T.C.A."/>
        </authorList>
    </citation>
    <scope>NUCLEOTIDE SEQUENCE [LARGE SCALE GENOMIC DNA]</scope>
    <source>
        <strain evidence="4">f_CCE</strain>
    </source>
</reference>